<evidence type="ECO:0000256" key="1">
    <source>
        <dbReference type="SAM" id="MobiDB-lite"/>
    </source>
</evidence>
<gene>
    <name evidence="2" type="ORF">DIATSA_LOCUS5725</name>
</gene>
<dbReference type="Proteomes" id="UP001153714">
    <property type="component" value="Chromosome 18"/>
</dbReference>
<reference evidence="2" key="1">
    <citation type="submission" date="2021-12" db="EMBL/GenBank/DDBJ databases">
        <authorList>
            <person name="King R."/>
        </authorList>
    </citation>
    <scope>NUCLEOTIDE SEQUENCE</scope>
</reference>
<dbReference type="AlphaFoldDB" id="A0A9N9WBC8"/>
<dbReference type="EMBL" id="OU893349">
    <property type="protein sequence ID" value="CAG9787877.1"/>
    <property type="molecule type" value="Genomic_DNA"/>
</dbReference>
<proteinExistence type="predicted"/>
<name>A0A9N9WBC8_9NEOP</name>
<protein>
    <submittedName>
        <fullName evidence="2">Uncharacterized protein</fullName>
    </submittedName>
</protein>
<dbReference type="OrthoDB" id="7219262at2759"/>
<reference evidence="2" key="2">
    <citation type="submission" date="2022-10" db="EMBL/GenBank/DDBJ databases">
        <authorList>
            <consortium name="ENA_rothamsted_submissions"/>
            <consortium name="culmorum"/>
            <person name="King R."/>
        </authorList>
    </citation>
    <scope>NUCLEOTIDE SEQUENCE</scope>
</reference>
<accession>A0A9N9WBC8</accession>
<feature type="compositionally biased region" description="Basic and acidic residues" evidence="1">
    <location>
        <begin position="62"/>
        <end position="74"/>
    </location>
</feature>
<feature type="region of interest" description="Disordered" evidence="1">
    <location>
        <begin position="53"/>
        <end position="74"/>
    </location>
</feature>
<keyword evidence="3" id="KW-1185">Reference proteome</keyword>
<evidence type="ECO:0000313" key="3">
    <source>
        <dbReference type="Proteomes" id="UP001153714"/>
    </source>
</evidence>
<organism evidence="2 3">
    <name type="scientific">Diatraea saccharalis</name>
    <name type="common">sugarcane borer</name>
    <dbReference type="NCBI Taxonomy" id="40085"/>
    <lineage>
        <taxon>Eukaryota</taxon>
        <taxon>Metazoa</taxon>
        <taxon>Ecdysozoa</taxon>
        <taxon>Arthropoda</taxon>
        <taxon>Hexapoda</taxon>
        <taxon>Insecta</taxon>
        <taxon>Pterygota</taxon>
        <taxon>Neoptera</taxon>
        <taxon>Endopterygota</taxon>
        <taxon>Lepidoptera</taxon>
        <taxon>Glossata</taxon>
        <taxon>Ditrysia</taxon>
        <taxon>Pyraloidea</taxon>
        <taxon>Crambidae</taxon>
        <taxon>Crambinae</taxon>
        <taxon>Diatraea</taxon>
    </lineage>
</organism>
<evidence type="ECO:0000313" key="2">
    <source>
        <dbReference type="EMBL" id="CAG9787877.1"/>
    </source>
</evidence>
<sequence length="308" mass="36336">MSHVYYIIGRAIISVSKKLLVAMSVAVIVTMCLKTTAASPLEHRRHNRHMTRTLKDSVTSKTEARIHEAERTTKEQKIRRLLHNDQYGTALQKVKHKMANTKDNFDERRRILTEPKDYGSGMPPWLPKTNFVDIHERSNKIANRKDASRSKQYFSYNIRQLYKSLVVYQELFKIFKQVGVISPDIQITNYNTKREDFFKKTIDDLYSTIEDIKDAMVRVKMPIPKVDSPKRLKLDTIEMKVNSAKYLKNDDILFRGYGNLLDNWHLELNCSKVTKPVKKGMLDKCMQYRKSLKEKRNKRKRNKRRKLL</sequence>